<dbReference type="AlphaFoldDB" id="A0A974WHC1"/>
<name>A0A974WHC1_9BACT</name>
<organism evidence="2 3">
    <name type="scientific">Fulvivirga lutea</name>
    <dbReference type="NCBI Taxonomy" id="2810512"/>
    <lineage>
        <taxon>Bacteria</taxon>
        <taxon>Pseudomonadati</taxon>
        <taxon>Bacteroidota</taxon>
        <taxon>Cytophagia</taxon>
        <taxon>Cytophagales</taxon>
        <taxon>Fulvivirgaceae</taxon>
        <taxon>Fulvivirga</taxon>
    </lineage>
</organism>
<evidence type="ECO:0000313" key="2">
    <source>
        <dbReference type="EMBL" id="QSE98533.1"/>
    </source>
</evidence>
<sequence length="164" mass="18368">MKSLFTTMLLLSFGMMVIAQEKAADYKELQKSIPSTIKGYQLVDEIEGSSFEMSGMSYSTASARYEKGDSQLEIAIMDYQGASALYTSAAMAWSAGMKYEDDEQKAYGVSYDNAQGWLAFQKEDNTSELVVGFKERYIITVMVTEATENQAEEIYKQLNLNNLP</sequence>
<dbReference type="KEGG" id="fuv:JR347_05490"/>
<protein>
    <recommendedName>
        <fullName evidence="4">DUF4252 domain-containing protein</fullName>
    </recommendedName>
</protein>
<evidence type="ECO:0000256" key="1">
    <source>
        <dbReference type="SAM" id="SignalP"/>
    </source>
</evidence>
<evidence type="ECO:0000313" key="3">
    <source>
        <dbReference type="Proteomes" id="UP000662783"/>
    </source>
</evidence>
<feature type="signal peptide" evidence="1">
    <location>
        <begin position="1"/>
        <end position="19"/>
    </location>
</feature>
<reference evidence="2" key="1">
    <citation type="submission" date="2021-02" db="EMBL/GenBank/DDBJ databases">
        <title>Fulvivirga sp. S481 isolated from sea water.</title>
        <authorList>
            <person name="Bae S.S."/>
            <person name="Baek K."/>
        </authorList>
    </citation>
    <scope>NUCLEOTIDE SEQUENCE</scope>
    <source>
        <strain evidence="2">S481</strain>
    </source>
</reference>
<evidence type="ECO:0008006" key="4">
    <source>
        <dbReference type="Google" id="ProtNLM"/>
    </source>
</evidence>
<keyword evidence="1" id="KW-0732">Signal</keyword>
<feature type="chain" id="PRO_5037491609" description="DUF4252 domain-containing protein" evidence="1">
    <location>
        <begin position="20"/>
        <end position="164"/>
    </location>
</feature>
<keyword evidence="3" id="KW-1185">Reference proteome</keyword>
<dbReference type="Proteomes" id="UP000662783">
    <property type="component" value="Chromosome"/>
</dbReference>
<dbReference type="EMBL" id="CP070608">
    <property type="protein sequence ID" value="QSE98533.1"/>
    <property type="molecule type" value="Genomic_DNA"/>
</dbReference>
<accession>A0A974WHC1</accession>
<gene>
    <name evidence="2" type="ORF">JR347_05490</name>
</gene>
<proteinExistence type="predicted"/>
<dbReference type="RefSeq" id="WP_205723047.1">
    <property type="nucleotide sequence ID" value="NZ_CP070608.1"/>
</dbReference>